<sequence length="131" mass="14796">MIHFKHCDYIAASQGFVHVPAMDTSSVGRCVFFLILALVFDVVGLILFFLGIFAPWSFWDFFVLSGPLLIFLSLVFWIFWYLGSLTVPYEELILPNPPGRAAAPVSTVLPTCCFQLSRDSRSSRDTLNNRL</sequence>
<evidence type="ECO:0000313" key="3">
    <source>
        <dbReference type="Proteomes" id="UP000314982"/>
    </source>
</evidence>
<reference evidence="3" key="1">
    <citation type="submission" date="2018-06" db="EMBL/GenBank/DDBJ databases">
        <title>Genome assembly of Danube salmon.</title>
        <authorList>
            <person name="Macqueen D.J."/>
            <person name="Gundappa M.K."/>
        </authorList>
    </citation>
    <scope>NUCLEOTIDE SEQUENCE [LARGE SCALE GENOMIC DNA]</scope>
</reference>
<dbReference type="Proteomes" id="UP000314982">
    <property type="component" value="Unassembled WGS sequence"/>
</dbReference>
<dbReference type="GeneTree" id="ENSGT00940000177272"/>
<feature type="transmembrane region" description="Helical" evidence="1">
    <location>
        <begin position="61"/>
        <end position="82"/>
    </location>
</feature>
<organism evidence="2 3">
    <name type="scientific">Hucho hucho</name>
    <name type="common">huchen</name>
    <dbReference type="NCBI Taxonomy" id="62062"/>
    <lineage>
        <taxon>Eukaryota</taxon>
        <taxon>Metazoa</taxon>
        <taxon>Chordata</taxon>
        <taxon>Craniata</taxon>
        <taxon>Vertebrata</taxon>
        <taxon>Euteleostomi</taxon>
        <taxon>Actinopterygii</taxon>
        <taxon>Neopterygii</taxon>
        <taxon>Teleostei</taxon>
        <taxon>Protacanthopterygii</taxon>
        <taxon>Salmoniformes</taxon>
        <taxon>Salmonidae</taxon>
        <taxon>Salmoninae</taxon>
        <taxon>Hucho</taxon>
    </lineage>
</organism>
<accession>A0A4W5N2G9</accession>
<reference evidence="2" key="2">
    <citation type="submission" date="2025-08" db="UniProtKB">
        <authorList>
            <consortium name="Ensembl"/>
        </authorList>
    </citation>
    <scope>IDENTIFICATION</scope>
</reference>
<name>A0A4W5N2G9_9TELE</name>
<dbReference type="Pfam" id="PF15125">
    <property type="entry name" value="TMEM238"/>
    <property type="match status" value="1"/>
</dbReference>
<keyword evidence="1" id="KW-0472">Membrane</keyword>
<dbReference type="Ensembl" id="ENSHHUT00000045443.1">
    <property type="protein sequence ID" value="ENSHHUP00000043800.1"/>
    <property type="gene ID" value="ENSHHUG00000026874.1"/>
</dbReference>
<proteinExistence type="predicted"/>
<reference evidence="2" key="3">
    <citation type="submission" date="2025-09" db="UniProtKB">
        <authorList>
            <consortium name="Ensembl"/>
        </authorList>
    </citation>
    <scope>IDENTIFICATION</scope>
</reference>
<dbReference type="PANTHER" id="PTHR28613:SF2">
    <property type="entry name" value="TRANSMEMBRANE PROTEIN 238-LIKE"/>
    <property type="match status" value="1"/>
</dbReference>
<feature type="transmembrane region" description="Helical" evidence="1">
    <location>
        <begin position="31"/>
        <end position="54"/>
    </location>
</feature>
<dbReference type="PANTHER" id="PTHR28613">
    <property type="entry name" value="SI:CH211-232M10.4-RELATED"/>
    <property type="match status" value="1"/>
</dbReference>
<dbReference type="AlphaFoldDB" id="A0A4W5N2G9"/>
<evidence type="ECO:0000313" key="2">
    <source>
        <dbReference type="Ensembl" id="ENSHHUP00000043800.1"/>
    </source>
</evidence>
<dbReference type="STRING" id="62062.ENSHHUP00000043800"/>
<protein>
    <recommendedName>
        <fullName evidence="4">Transmembrane protein 238 like</fullName>
    </recommendedName>
</protein>
<evidence type="ECO:0008006" key="4">
    <source>
        <dbReference type="Google" id="ProtNLM"/>
    </source>
</evidence>
<evidence type="ECO:0000256" key="1">
    <source>
        <dbReference type="SAM" id="Phobius"/>
    </source>
</evidence>
<keyword evidence="3" id="KW-1185">Reference proteome</keyword>
<dbReference type="InterPro" id="IPR029365">
    <property type="entry name" value="TMEM238"/>
</dbReference>
<keyword evidence="1" id="KW-0812">Transmembrane</keyword>
<keyword evidence="1" id="KW-1133">Transmembrane helix</keyword>